<keyword evidence="3" id="KW-1185">Reference proteome</keyword>
<dbReference type="RefSeq" id="WP_131329107.1">
    <property type="nucleotide sequence ID" value="NZ_CP044016.1"/>
</dbReference>
<name>A0A5P2G335_9BACT</name>
<dbReference type="Proteomes" id="UP000292424">
    <property type="component" value="Chromosome"/>
</dbReference>
<dbReference type="Pfam" id="PF00561">
    <property type="entry name" value="Abhydrolase_1"/>
    <property type="match status" value="1"/>
</dbReference>
<dbReference type="PANTHER" id="PTHR43798">
    <property type="entry name" value="MONOACYLGLYCEROL LIPASE"/>
    <property type="match status" value="1"/>
</dbReference>
<keyword evidence="2" id="KW-0378">Hydrolase</keyword>
<dbReference type="InterPro" id="IPR000073">
    <property type="entry name" value="AB_hydrolase_1"/>
</dbReference>
<feature type="domain" description="AB hydrolase-1" evidence="1">
    <location>
        <begin position="24"/>
        <end position="116"/>
    </location>
</feature>
<dbReference type="OrthoDB" id="252464at2"/>
<dbReference type="InterPro" id="IPR050266">
    <property type="entry name" value="AB_hydrolase_sf"/>
</dbReference>
<dbReference type="EMBL" id="CP044016">
    <property type="protein sequence ID" value="QES88220.1"/>
    <property type="molecule type" value="Genomic_DNA"/>
</dbReference>
<protein>
    <submittedName>
        <fullName evidence="2">Alpha/beta hydrolase</fullName>
    </submittedName>
</protein>
<dbReference type="PRINTS" id="PR00111">
    <property type="entry name" value="ABHYDROLASE"/>
</dbReference>
<dbReference type="PANTHER" id="PTHR43798:SF33">
    <property type="entry name" value="HYDROLASE, PUTATIVE (AFU_ORTHOLOGUE AFUA_2G14860)-RELATED"/>
    <property type="match status" value="1"/>
</dbReference>
<proteinExistence type="predicted"/>
<dbReference type="SUPFAM" id="SSF53474">
    <property type="entry name" value="alpha/beta-Hydrolases"/>
    <property type="match status" value="1"/>
</dbReference>
<dbReference type="GO" id="GO:0016787">
    <property type="term" value="F:hydrolase activity"/>
    <property type="evidence" value="ECO:0007669"/>
    <property type="project" value="UniProtKB-KW"/>
</dbReference>
<accession>A0A5P2G335</accession>
<dbReference type="InterPro" id="IPR029058">
    <property type="entry name" value="AB_hydrolase_fold"/>
</dbReference>
<evidence type="ECO:0000313" key="3">
    <source>
        <dbReference type="Proteomes" id="UP000292424"/>
    </source>
</evidence>
<reference evidence="2 3" key="1">
    <citation type="submission" date="2019-09" db="EMBL/GenBank/DDBJ databases">
        <title>Complete genome sequence of Arachidicoccus sp. B3-10 isolated from apple orchard soil.</title>
        <authorList>
            <person name="Kim H.S."/>
            <person name="Han K.-I."/>
            <person name="Suh M.K."/>
            <person name="Lee K.C."/>
            <person name="Eom M.K."/>
            <person name="Kim J.-S."/>
            <person name="Kang S.W."/>
            <person name="Sin Y."/>
            <person name="Lee J.-S."/>
        </authorList>
    </citation>
    <scope>NUCLEOTIDE SEQUENCE [LARGE SCALE GENOMIC DNA]</scope>
    <source>
        <strain evidence="2 3">B3-10</strain>
    </source>
</reference>
<dbReference type="KEGG" id="arac:E0W69_005900"/>
<dbReference type="GO" id="GO:0016020">
    <property type="term" value="C:membrane"/>
    <property type="evidence" value="ECO:0007669"/>
    <property type="project" value="TreeGrafter"/>
</dbReference>
<sequence length="264" mass="29436">MEEKYLEIEGEHVAYSIVKNSGPFLVLVHGYPEDQHIFQNQIAFLQENYSLIIPDLPGAGNSPFNENIATVEDYAKVLHTIISHENIEKVTMLGHSMGGYITLAFAELFPDFLSKFGMIHSTAVADSDEKIEGRFVAIENIEKLGVTNYCKNAIKSNFAPDFANKNETIIAQLISYAEKSTVESLQNFQSIMIQRKDRTKILNTGKPVFFAIGTEDKAAPLAQVIPQVSLPNISSVHIYPNVGHLSMFEAPDQLNQSIQTFLEL</sequence>
<dbReference type="Gene3D" id="3.40.50.1820">
    <property type="entry name" value="alpha/beta hydrolase"/>
    <property type="match status" value="1"/>
</dbReference>
<dbReference type="AlphaFoldDB" id="A0A5P2G335"/>
<evidence type="ECO:0000313" key="2">
    <source>
        <dbReference type="EMBL" id="QES88220.1"/>
    </source>
</evidence>
<organism evidence="2 3">
    <name type="scientific">Rhizosphaericola mali</name>
    <dbReference type="NCBI Taxonomy" id="2545455"/>
    <lineage>
        <taxon>Bacteria</taxon>
        <taxon>Pseudomonadati</taxon>
        <taxon>Bacteroidota</taxon>
        <taxon>Chitinophagia</taxon>
        <taxon>Chitinophagales</taxon>
        <taxon>Chitinophagaceae</taxon>
        <taxon>Rhizosphaericola</taxon>
    </lineage>
</organism>
<gene>
    <name evidence="2" type="ORF">E0W69_005900</name>
</gene>
<evidence type="ECO:0000259" key="1">
    <source>
        <dbReference type="Pfam" id="PF00561"/>
    </source>
</evidence>